<evidence type="ECO:0000313" key="2">
    <source>
        <dbReference type="EMBL" id="RHY92786.1"/>
    </source>
</evidence>
<evidence type="ECO:0000256" key="1">
    <source>
        <dbReference type="SAM" id="MobiDB-lite"/>
    </source>
</evidence>
<dbReference type="Proteomes" id="UP000266196">
    <property type="component" value="Unassembled WGS sequence"/>
</dbReference>
<name>A0A397EIL1_APHAT</name>
<feature type="region of interest" description="Disordered" evidence="1">
    <location>
        <begin position="58"/>
        <end position="129"/>
    </location>
</feature>
<gene>
    <name evidence="2" type="ORF">DYB31_013331</name>
</gene>
<feature type="non-terminal residue" evidence="2">
    <location>
        <position position="129"/>
    </location>
</feature>
<feature type="compositionally biased region" description="Basic and acidic residues" evidence="1">
    <location>
        <begin position="58"/>
        <end position="83"/>
    </location>
</feature>
<sequence length="129" mass="15336">MADWCDYCLPHLTYTCTKLFRAFHQNAVRQDFVFPPGWAAIPPGDRYRDYRDDRATYRQDRVTYRDDRGSYRDDSGANQDDRRHRSRSHSMYADRRHRSRTAPPVDQGYAQQASTPQRRQSRSAWRGST</sequence>
<dbReference type="EMBL" id="QUTE01017507">
    <property type="protein sequence ID" value="RHY92786.1"/>
    <property type="molecule type" value="Genomic_DNA"/>
</dbReference>
<reference evidence="2 3" key="1">
    <citation type="submission" date="2018-08" db="EMBL/GenBank/DDBJ databases">
        <title>Aphanomyces genome sequencing and annotation.</title>
        <authorList>
            <person name="Minardi D."/>
            <person name="Oidtmann B."/>
            <person name="Van Der Giezen M."/>
            <person name="Studholme D.J."/>
        </authorList>
    </citation>
    <scope>NUCLEOTIDE SEQUENCE [LARGE SCALE GENOMIC DNA]</scope>
    <source>
        <strain evidence="2 3">197901</strain>
    </source>
</reference>
<organism evidence="2 3">
    <name type="scientific">Aphanomyces astaci</name>
    <name type="common">Crayfish plague agent</name>
    <dbReference type="NCBI Taxonomy" id="112090"/>
    <lineage>
        <taxon>Eukaryota</taxon>
        <taxon>Sar</taxon>
        <taxon>Stramenopiles</taxon>
        <taxon>Oomycota</taxon>
        <taxon>Saprolegniomycetes</taxon>
        <taxon>Saprolegniales</taxon>
        <taxon>Verrucalvaceae</taxon>
        <taxon>Aphanomyces</taxon>
    </lineage>
</organism>
<dbReference type="AlphaFoldDB" id="A0A397EIL1"/>
<comment type="caution">
    <text evidence="2">The sequence shown here is derived from an EMBL/GenBank/DDBJ whole genome shotgun (WGS) entry which is preliminary data.</text>
</comment>
<accession>A0A397EIL1</accession>
<feature type="compositionally biased region" description="Polar residues" evidence="1">
    <location>
        <begin position="109"/>
        <end position="129"/>
    </location>
</feature>
<evidence type="ECO:0000313" key="3">
    <source>
        <dbReference type="Proteomes" id="UP000266196"/>
    </source>
</evidence>
<proteinExistence type="predicted"/>
<protein>
    <submittedName>
        <fullName evidence="2">Uncharacterized protein</fullName>
    </submittedName>
</protein>